<feature type="compositionally biased region" description="Basic and acidic residues" evidence="1">
    <location>
        <begin position="569"/>
        <end position="592"/>
    </location>
</feature>
<feature type="region of interest" description="Disordered" evidence="1">
    <location>
        <begin position="401"/>
        <end position="426"/>
    </location>
</feature>
<feature type="compositionally biased region" description="Basic and acidic residues" evidence="1">
    <location>
        <begin position="655"/>
        <end position="665"/>
    </location>
</feature>
<comment type="caution">
    <text evidence="2">The sequence shown here is derived from an EMBL/GenBank/DDBJ whole genome shotgun (WGS) entry which is preliminary data.</text>
</comment>
<feature type="region of interest" description="Disordered" evidence="1">
    <location>
        <begin position="569"/>
        <end position="672"/>
    </location>
</feature>
<feature type="compositionally biased region" description="Pro residues" evidence="1">
    <location>
        <begin position="178"/>
        <end position="189"/>
    </location>
</feature>
<proteinExistence type="predicted"/>
<dbReference type="SUPFAM" id="SSF54236">
    <property type="entry name" value="Ubiquitin-like"/>
    <property type="match status" value="1"/>
</dbReference>
<dbReference type="EMBL" id="QZAF01000642">
    <property type="protein sequence ID" value="THV65534.1"/>
    <property type="molecule type" value="Genomic_DNA"/>
</dbReference>
<evidence type="ECO:0000313" key="3">
    <source>
        <dbReference type="Proteomes" id="UP000304951"/>
    </source>
</evidence>
<name>A0A4S8S5V1_AURPU</name>
<dbReference type="InterPro" id="IPR029071">
    <property type="entry name" value="Ubiquitin-like_domsf"/>
</dbReference>
<feature type="compositionally biased region" description="Low complexity" evidence="1">
    <location>
        <begin position="251"/>
        <end position="260"/>
    </location>
</feature>
<feature type="region of interest" description="Disordered" evidence="1">
    <location>
        <begin position="206"/>
        <end position="305"/>
    </location>
</feature>
<feature type="compositionally biased region" description="Low complexity" evidence="1">
    <location>
        <begin position="287"/>
        <end position="300"/>
    </location>
</feature>
<protein>
    <recommendedName>
        <fullName evidence="4">Ubiquitin-like domain-containing protein</fullName>
    </recommendedName>
</protein>
<accession>A0A4S8S5V1</accession>
<evidence type="ECO:0000256" key="1">
    <source>
        <dbReference type="SAM" id="MobiDB-lite"/>
    </source>
</evidence>
<feature type="compositionally biased region" description="Low complexity" evidence="1">
    <location>
        <begin position="611"/>
        <end position="626"/>
    </location>
</feature>
<feature type="compositionally biased region" description="Basic and acidic residues" evidence="1">
    <location>
        <begin position="627"/>
        <end position="638"/>
    </location>
</feature>
<organism evidence="2 3">
    <name type="scientific">Aureobasidium pullulans</name>
    <name type="common">Black yeast</name>
    <name type="synonym">Pullularia pullulans</name>
    <dbReference type="NCBI Taxonomy" id="5580"/>
    <lineage>
        <taxon>Eukaryota</taxon>
        <taxon>Fungi</taxon>
        <taxon>Dikarya</taxon>
        <taxon>Ascomycota</taxon>
        <taxon>Pezizomycotina</taxon>
        <taxon>Dothideomycetes</taxon>
        <taxon>Dothideomycetidae</taxon>
        <taxon>Dothideales</taxon>
        <taxon>Saccotheciaceae</taxon>
        <taxon>Aureobasidium</taxon>
    </lineage>
</organism>
<reference evidence="2 3" key="1">
    <citation type="submission" date="2018-10" db="EMBL/GenBank/DDBJ databases">
        <title>Fifty Aureobasidium pullulans genomes reveal a recombining polyextremotolerant generalist.</title>
        <authorList>
            <person name="Gostincar C."/>
            <person name="Turk M."/>
            <person name="Zajc J."/>
            <person name="Gunde-Cimerman N."/>
        </authorList>
    </citation>
    <scope>NUCLEOTIDE SEQUENCE [LARGE SCALE GENOMIC DNA]</scope>
    <source>
        <strain evidence="2 3">EXF-11900</strain>
    </source>
</reference>
<gene>
    <name evidence="2" type="ORF">D6D28_09023</name>
</gene>
<feature type="compositionally biased region" description="Pro residues" evidence="1">
    <location>
        <begin position="411"/>
        <end position="426"/>
    </location>
</feature>
<feature type="compositionally biased region" description="Low complexity" evidence="1">
    <location>
        <begin position="639"/>
        <end position="652"/>
    </location>
</feature>
<dbReference type="Proteomes" id="UP000304951">
    <property type="component" value="Unassembled WGS sequence"/>
</dbReference>
<feature type="compositionally biased region" description="Basic residues" evidence="1">
    <location>
        <begin position="261"/>
        <end position="281"/>
    </location>
</feature>
<sequence length="672" mass="73263">MPYRPKVNHSLASSVTAVAHLDSNMAQSTRTLSLRILSPAVELGDGMDMAHVPIDTTIGALKLKLMELLPSHPTPDRMRLIHFGRLLANENDTLAHLFGEAALTQTTPFTLHLVVRAPPTPMETAATRQPPFAAWAPPTATGAQPAQPNILPPGTINHPLMRPGATFVPQPQGATATPPHPAAPTPPVPAIQHAGPHAGLLQRLMEQQQQQMRQLHAHHPAQDNRPQTNPPPQLPHNLLPGMQRPTPPQSAPQTPAPFAHPHAHPHLHHHPHLHAPGHLHPHPPQTPQQHQQQQQQQQQQQHRHATITINQSTVAIPMPFGPNGMPMGQIPLPGFPPMHSMLHQAARPQMQQFNPASPTVYLLSSPAGPQALLFSPQGTYTASLPHAPISGMPSLSNPLFAQTRPHTPAAQGPPPPGFNPPPVVMDPQQPPEQIAQQIVQQMNQGGAENQEFNALAPWQPLLAQGWMLLRLLFFAWILLGTGQGWRRPLALLAIGVVFWVINAGGIGNTVRDAVRSWWEAVVGLPGQPQQQEQGAIRQALRPAERLLALLIASLWPGVGERTVIARREAEERQRREEGERQTAEAERQRQLEGDQSTAQDATGGEASESNTTIADQTITTATGIDASTERQELIERKATTQASSSEQSSASEPALTREEQHEQRLRNLTADW</sequence>
<evidence type="ECO:0008006" key="4">
    <source>
        <dbReference type="Google" id="ProtNLM"/>
    </source>
</evidence>
<dbReference type="Gene3D" id="3.10.20.90">
    <property type="entry name" value="Phosphatidylinositol 3-kinase Catalytic Subunit, Chain A, domain 1"/>
    <property type="match status" value="1"/>
</dbReference>
<feature type="region of interest" description="Disordered" evidence="1">
    <location>
        <begin position="156"/>
        <end position="194"/>
    </location>
</feature>
<dbReference type="AlphaFoldDB" id="A0A4S8S5V1"/>
<evidence type="ECO:0000313" key="2">
    <source>
        <dbReference type="EMBL" id="THV65534.1"/>
    </source>
</evidence>